<protein>
    <submittedName>
        <fullName evidence="1">Uncharacterized protein</fullName>
    </submittedName>
</protein>
<gene>
    <name evidence="1" type="ORF">MGCH7_ch7g646</name>
</gene>
<name>Q2KFN9_PYRO7</name>
<sequence>MADKHEHTAPQVPRGGALQRKNILMGDDGRDVIVYWEVAGWVPRVLEVCDGHVLLPGILVDGYHVSG</sequence>
<dbReference type="EMBL" id="CM000230">
    <property type="protein sequence ID" value="EAQ71239.1"/>
    <property type="molecule type" value="Genomic_DNA"/>
</dbReference>
<dbReference type="AlphaFoldDB" id="Q2KFN9"/>
<accession>Q2KFN9</accession>
<evidence type="ECO:0000313" key="1">
    <source>
        <dbReference type="EMBL" id="EAQ71239.1"/>
    </source>
</evidence>
<proteinExistence type="predicted"/>
<reference evidence="1" key="1">
    <citation type="submission" date="2005-01" db="EMBL/GenBank/DDBJ databases">
        <title>The sequence of Magnaporthe grisea chromosome 7.</title>
        <authorList>
            <person name="Thon M.R."/>
            <person name="Pan H."/>
            <person name="Diener A."/>
            <person name="Papalas J."/>
            <person name="Taro A."/>
            <person name="Mitchell T."/>
            <person name="Dean R.A."/>
        </authorList>
    </citation>
    <scope>NUCLEOTIDE SEQUENCE</scope>
    <source>
        <strain evidence="1">70-15</strain>
    </source>
</reference>
<organism evidence="1">
    <name type="scientific">Pyricularia oryzae (strain 70-15 / ATCC MYA-4617 / FGSC 8958)</name>
    <name type="common">Rice blast fungus</name>
    <name type="synonym">Magnaporthe oryzae</name>
    <dbReference type="NCBI Taxonomy" id="242507"/>
    <lineage>
        <taxon>Eukaryota</taxon>
        <taxon>Fungi</taxon>
        <taxon>Dikarya</taxon>
        <taxon>Ascomycota</taxon>
        <taxon>Pezizomycotina</taxon>
        <taxon>Sordariomycetes</taxon>
        <taxon>Sordariomycetidae</taxon>
        <taxon>Magnaporthales</taxon>
        <taxon>Pyriculariaceae</taxon>
        <taxon>Pyricularia</taxon>
    </lineage>
</organism>